<feature type="compositionally biased region" description="Basic and acidic residues" evidence="1">
    <location>
        <begin position="46"/>
        <end position="61"/>
    </location>
</feature>
<feature type="non-terminal residue" evidence="3">
    <location>
        <position position="61"/>
    </location>
</feature>
<evidence type="ECO:0000256" key="2">
    <source>
        <dbReference type="SAM" id="SignalP"/>
    </source>
</evidence>
<keyword evidence="2" id="KW-0732">Signal</keyword>
<organism evidence="3 4">
    <name type="scientific">Stegodyphus mimosarum</name>
    <name type="common">African social velvet spider</name>
    <dbReference type="NCBI Taxonomy" id="407821"/>
    <lineage>
        <taxon>Eukaryota</taxon>
        <taxon>Metazoa</taxon>
        <taxon>Ecdysozoa</taxon>
        <taxon>Arthropoda</taxon>
        <taxon>Chelicerata</taxon>
        <taxon>Arachnida</taxon>
        <taxon>Araneae</taxon>
        <taxon>Araneomorphae</taxon>
        <taxon>Entelegynae</taxon>
        <taxon>Eresoidea</taxon>
        <taxon>Eresidae</taxon>
        <taxon>Stegodyphus</taxon>
    </lineage>
</organism>
<protein>
    <submittedName>
        <fullName evidence="3">Uncharacterized protein</fullName>
    </submittedName>
</protein>
<feature type="chain" id="PRO_5001830622" evidence="2">
    <location>
        <begin position="22"/>
        <end position="61"/>
    </location>
</feature>
<dbReference type="AlphaFoldDB" id="A0A087UHJ4"/>
<feature type="signal peptide" evidence="2">
    <location>
        <begin position="1"/>
        <end position="21"/>
    </location>
</feature>
<name>A0A087UHJ4_STEMI</name>
<keyword evidence="4" id="KW-1185">Reference proteome</keyword>
<evidence type="ECO:0000313" key="3">
    <source>
        <dbReference type="EMBL" id="KFM76833.1"/>
    </source>
</evidence>
<evidence type="ECO:0000313" key="4">
    <source>
        <dbReference type="Proteomes" id="UP000054359"/>
    </source>
</evidence>
<feature type="region of interest" description="Disordered" evidence="1">
    <location>
        <begin position="34"/>
        <end position="61"/>
    </location>
</feature>
<dbReference type="Proteomes" id="UP000054359">
    <property type="component" value="Unassembled WGS sequence"/>
</dbReference>
<accession>A0A087UHJ4</accession>
<proteinExistence type="predicted"/>
<dbReference type="EMBL" id="KK119819">
    <property type="protein sequence ID" value="KFM76833.1"/>
    <property type="molecule type" value="Genomic_DNA"/>
</dbReference>
<gene>
    <name evidence="3" type="ORF">X975_02146</name>
</gene>
<evidence type="ECO:0000256" key="1">
    <source>
        <dbReference type="SAM" id="MobiDB-lite"/>
    </source>
</evidence>
<reference evidence="3 4" key="1">
    <citation type="submission" date="2013-11" db="EMBL/GenBank/DDBJ databases">
        <title>Genome sequencing of Stegodyphus mimosarum.</title>
        <authorList>
            <person name="Bechsgaard J."/>
        </authorList>
    </citation>
    <scope>NUCLEOTIDE SEQUENCE [LARGE SCALE GENOMIC DNA]</scope>
</reference>
<sequence length="61" mass="6651">MKGASTVIILLIPCLVPHCHLEEETAVDRGLESLLPGTYSSSTSADQRRPDPDSFRLDPVD</sequence>